<evidence type="ECO:0000313" key="3">
    <source>
        <dbReference type="Proteomes" id="UP000008387"/>
    </source>
</evidence>
<keyword evidence="1" id="KW-0732">Signal</keyword>
<gene>
    <name evidence="2" type="ordered locus">HBZC1_18150</name>
</gene>
<organism evidence="2 3">
    <name type="scientific">Helicobacter bizzozeronii (strain CIII-1)</name>
    <dbReference type="NCBI Taxonomy" id="1002804"/>
    <lineage>
        <taxon>Bacteria</taxon>
        <taxon>Pseudomonadati</taxon>
        <taxon>Campylobacterota</taxon>
        <taxon>Epsilonproteobacteria</taxon>
        <taxon>Campylobacterales</taxon>
        <taxon>Helicobacteraceae</taxon>
        <taxon>Helicobacter</taxon>
    </lineage>
</organism>
<proteinExistence type="predicted"/>
<dbReference type="KEGG" id="hbi:HBZC1_18150"/>
<dbReference type="EMBL" id="FR871757">
    <property type="protein sequence ID" value="CCB80801.1"/>
    <property type="molecule type" value="Genomic_DNA"/>
</dbReference>
<sequence length="107" mass="12079">MQSFKLGISALVLASLCVALSAREVSYQNTSNADLIKLAGKVAPEKKPDYAMEIYKRAEKMNPKQRKEFYREVIAIADKSVANAVIKNISKRMEALSAWQSNNYFFK</sequence>
<dbReference type="InterPro" id="IPR038310">
    <property type="entry name" value="DUF1104_sf"/>
</dbReference>
<dbReference type="InterPro" id="IPR009488">
    <property type="entry name" value="DUF1104"/>
</dbReference>
<dbReference type="RefSeq" id="WP_006018008.1">
    <property type="nucleotide sequence ID" value="NC_015674.1"/>
</dbReference>
<feature type="signal peptide" evidence="1">
    <location>
        <begin position="1"/>
        <end position="21"/>
    </location>
</feature>
<feature type="chain" id="PRO_5003373884" evidence="1">
    <location>
        <begin position="22"/>
        <end position="107"/>
    </location>
</feature>
<dbReference type="GeneID" id="64362591"/>
<name>F8KPR3_HELBC</name>
<dbReference type="Proteomes" id="UP000008387">
    <property type="component" value="Chromosome"/>
</dbReference>
<evidence type="ECO:0000256" key="1">
    <source>
        <dbReference type="SAM" id="SignalP"/>
    </source>
</evidence>
<evidence type="ECO:0000313" key="2">
    <source>
        <dbReference type="EMBL" id="CCB80801.1"/>
    </source>
</evidence>
<dbReference type="Pfam" id="PF06518">
    <property type="entry name" value="DUF1104"/>
    <property type="match status" value="1"/>
</dbReference>
<dbReference type="Gene3D" id="1.20.120.1430">
    <property type="entry name" value="HP0721 helical bundle"/>
    <property type="match status" value="1"/>
</dbReference>
<protein>
    <submittedName>
        <fullName evidence="2">Uncharacterized protein</fullName>
    </submittedName>
</protein>
<keyword evidence="3" id="KW-1185">Reference proteome</keyword>
<dbReference type="HOGENOM" id="CLU_2206371_0_0_7"/>
<accession>F8KPR3</accession>
<reference evidence="2 3" key="1">
    <citation type="journal article" date="2011" name="J. Bacteriol.">
        <title>Genome sequence of Helicobacter bizzozeronii strain CIII-1, an isolate from human gastric mucosa.</title>
        <authorList>
            <person name="Schott T."/>
            <person name="Rossi M."/>
            <person name="Hanninen M.L."/>
        </authorList>
    </citation>
    <scope>NUCLEOTIDE SEQUENCE [LARGE SCALE GENOMIC DNA]</scope>
    <source>
        <strain evidence="2 3">CIII-1</strain>
    </source>
</reference>
<dbReference type="AlphaFoldDB" id="F8KPR3"/>